<evidence type="ECO:0000256" key="6">
    <source>
        <dbReference type="ARBA" id="ARBA00022679"/>
    </source>
</evidence>
<dbReference type="EMBL" id="CP049811">
    <property type="protein sequence ID" value="QIK39887.1"/>
    <property type="molecule type" value="Genomic_DNA"/>
</dbReference>
<dbReference type="PIRSF" id="PIRSF004930">
    <property type="entry name" value="Tln_factor_SUA5"/>
    <property type="match status" value="1"/>
</dbReference>
<feature type="binding site" evidence="14">
    <location>
        <position position="153"/>
    </location>
    <ligand>
        <name>L-threonine</name>
        <dbReference type="ChEBI" id="CHEBI:57926"/>
    </ligand>
</feature>
<dbReference type="FunFam" id="3.90.870.10:FF:000009">
    <property type="entry name" value="Threonylcarbamoyl-AMP synthase, putative"/>
    <property type="match status" value="1"/>
</dbReference>
<evidence type="ECO:0000256" key="3">
    <source>
        <dbReference type="ARBA" id="ARBA00012584"/>
    </source>
</evidence>
<feature type="binding site" evidence="14">
    <location>
        <position position="75"/>
    </location>
    <ligand>
        <name>ATP</name>
        <dbReference type="ChEBI" id="CHEBI:30616"/>
    </ligand>
</feature>
<feature type="binding site" evidence="14">
    <location>
        <position position="80"/>
    </location>
    <ligand>
        <name>L-threonine</name>
        <dbReference type="ChEBI" id="CHEBI:57926"/>
    </ligand>
</feature>
<comment type="similarity">
    <text evidence="2 13">Belongs to the SUA5 family.</text>
</comment>
<dbReference type="GO" id="GO:0008033">
    <property type="term" value="P:tRNA processing"/>
    <property type="evidence" value="ECO:0007669"/>
    <property type="project" value="UniProtKB-KW"/>
</dbReference>
<feature type="binding site" evidence="14">
    <location>
        <position position="207"/>
    </location>
    <ligand>
        <name>ATP</name>
        <dbReference type="ChEBI" id="CHEBI:30616"/>
    </ligand>
</feature>
<keyword evidence="6 13" id="KW-0808">Transferase</keyword>
<feature type="binding site" evidence="14">
    <location>
        <position position="48"/>
    </location>
    <ligand>
        <name>L-threonine</name>
        <dbReference type="ChEBI" id="CHEBI:57926"/>
    </ligand>
</feature>
<sequence length="326" mass="33745">MQNIPNEQEQRGDTSRYETCLLAADDDGIATAARLLAQGHCVAFPTETVYGLGADATDGRAVAGVYAAKGRPAFNPLIAHVANMAMAESLVRMTPQARRLAEAFWPGPLTLVLPRHGEVSDLVTAGLDTLAVRVPAHPVAQALLTAIGRPVAAPSANPSGRISPTTAAHVMDGLSGRIAAVLDGGACAVGLESTILGFDGDIPVLLRPGGLAVERIEALLDRPVTLHEGSDITAPGQLTSHYAPRGALRLNVVEPEADEVLLRFGDGPSEWSLSASGDPVEAAANLFALLRKADATAQRIAVMPIPTQGLGAAINDRLIRAAAPQG</sequence>
<dbReference type="InterPro" id="IPR010923">
    <property type="entry name" value="T(6)A37_SUA5"/>
</dbReference>
<dbReference type="Gene3D" id="3.40.50.11030">
    <property type="entry name" value="Threonylcarbamoyl-AMP synthase, C-terminal domain"/>
    <property type="match status" value="1"/>
</dbReference>
<keyword evidence="9 13" id="KW-0547">Nucleotide-binding</keyword>
<dbReference type="GO" id="GO:0005737">
    <property type="term" value="C:cytoplasm"/>
    <property type="evidence" value="ECO:0007669"/>
    <property type="project" value="UniProtKB-SubCell"/>
</dbReference>
<evidence type="ECO:0000313" key="17">
    <source>
        <dbReference type="Proteomes" id="UP000500791"/>
    </source>
</evidence>
<evidence type="ECO:0000259" key="15">
    <source>
        <dbReference type="PROSITE" id="PS51163"/>
    </source>
</evidence>
<dbReference type="Pfam" id="PF01300">
    <property type="entry name" value="Sua5_yciO_yrdC"/>
    <property type="match status" value="1"/>
</dbReference>
<accession>A0A6G7VJB5</accession>
<evidence type="ECO:0000256" key="4">
    <source>
        <dbReference type="ARBA" id="ARBA00015492"/>
    </source>
</evidence>
<comment type="function">
    <text evidence="13">Required for the formation of a threonylcarbamoyl group on adenosine at position 37 (t(6)A37) in tRNAs that read codons beginning with adenine.</text>
</comment>
<evidence type="ECO:0000256" key="2">
    <source>
        <dbReference type="ARBA" id="ARBA00007663"/>
    </source>
</evidence>
<dbReference type="Proteomes" id="UP000500791">
    <property type="component" value="Chromosome"/>
</dbReference>
<evidence type="ECO:0000256" key="13">
    <source>
        <dbReference type="PIRNR" id="PIRNR004930"/>
    </source>
</evidence>
<evidence type="ECO:0000256" key="5">
    <source>
        <dbReference type="ARBA" id="ARBA00022490"/>
    </source>
</evidence>
<dbReference type="InterPro" id="IPR005145">
    <property type="entry name" value="Sua5_C"/>
</dbReference>
<feature type="binding site" evidence="14">
    <location>
        <position position="163"/>
    </location>
    <ligand>
        <name>ATP</name>
        <dbReference type="ChEBI" id="CHEBI:30616"/>
    </ligand>
</feature>
<dbReference type="Gene3D" id="3.90.870.10">
    <property type="entry name" value="DHBP synthase"/>
    <property type="match status" value="1"/>
</dbReference>
<evidence type="ECO:0000256" key="1">
    <source>
        <dbReference type="ARBA" id="ARBA00004496"/>
    </source>
</evidence>
<feature type="binding site" evidence="14">
    <location>
        <position position="133"/>
    </location>
    <ligand>
        <name>L-threonine</name>
        <dbReference type="ChEBI" id="CHEBI:57926"/>
    </ligand>
</feature>
<dbReference type="InterPro" id="IPR006070">
    <property type="entry name" value="Sua5-like_dom"/>
</dbReference>
<dbReference type="KEGG" id="mon:G8E03_03370"/>
<feature type="binding site" evidence="14">
    <location>
        <position position="129"/>
    </location>
    <ligand>
        <name>ATP</name>
        <dbReference type="ChEBI" id="CHEBI:30616"/>
    </ligand>
</feature>
<dbReference type="PANTHER" id="PTHR17490">
    <property type="entry name" value="SUA5"/>
    <property type="match status" value="1"/>
</dbReference>
<feature type="binding site" evidence="14">
    <location>
        <position position="71"/>
    </location>
    <ligand>
        <name>ATP</name>
        <dbReference type="ChEBI" id="CHEBI:30616"/>
    </ligand>
</feature>
<dbReference type="InterPro" id="IPR038385">
    <property type="entry name" value="Sua5/YwlC_C"/>
</dbReference>
<dbReference type="GO" id="GO:0006450">
    <property type="term" value="P:regulation of translational fidelity"/>
    <property type="evidence" value="ECO:0007669"/>
    <property type="project" value="TreeGrafter"/>
</dbReference>
<keyword evidence="10 13" id="KW-0067">ATP-binding</keyword>
<evidence type="ECO:0000256" key="14">
    <source>
        <dbReference type="PIRSR" id="PIRSR004930-1"/>
    </source>
</evidence>
<dbReference type="GO" id="GO:0000049">
    <property type="term" value="F:tRNA binding"/>
    <property type="evidence" value="ECO:0007669"/>
    <property type="project" value="TreeGrafter"/>
</dbReference>
<comment type="subcellular location">
    <subcellularLocation>
        <location evidence="1 13">Cytoplasm</location>
    </subcellularLocation>
</comment>
<dbReference type="NCBIfam" id="TIGR00057">
    <property type="entry name" value="L-threonylcarbamoyladenylate synthase"/>
    <property type="match status" value="1"/>
</dbReference>
<dbReference type="GO" id="GO:0003725">
    <property type="term" value="F:double-stranded RNA binding"/>
    <property type="evidence" value="ECO:0007669"/>
    <property type="project" value="UniProtKB-UniRule"/>
</dbReference>
<dbReference type="SUPFAM" id="SSF55821">
    <property type="entry name" value="YrdC/RibB"/>
    <property type="match status" value="1"/>
</dbReference>
<evidence type="ECO:0000256" key="10">
    <source>
        <dbReference type="ARBA" id="ARBA00022840"/>
    </source>
</evidence>
<dbReference type="RefSeq" id="WP_166188669.1">
    <property type="nucleotide sequence ID" value="NZ_CP049811.1"/>
</dbReference>
<dbReference type="PROSITE" id="PS51163">
    <property type="entry name" value="YRDC"/>
    <property type="match status" value="1"/>
</dbReference>
<keyword evidence="8 13" id="KW-0548">Nucleotidyltransferase</keyword>
<protein>
    <recommendedName>
        <fullName evidence="4 13">Threonylcarbamoyl-AMP synthase</fullName>
        <shortName evidence="13">TC-AMP synthase</shortName>
        <ecNumber evidence="3 13">2.7.7.87</ecNumber>
    </recommendedName>
    <alternativeName>
        <fullName evidence="11 13">L-threonylcarbamoyladenylate synthase</fullName>
    </alternativeName>
</protein>
<keyword evidence="17" id="KW-1185">Reference proteome</keyword>
<evidence type="ECO:0000256" key="12">
    <source>
        <dbReference type="ARBA" id="ARBA00048366"/>
    </source>
</evidence>
<evidence type="ECO:0000313" key="16">
    <source>
        <dbReference type="EMBL" id="QIK39887.1"/>
    </source>
</evidence>
<feature type="binding site" evidence="14">
    <location>
        <position position="242"/>
    </location>
    <ligand>
        <name>ATP</name>
        <dbReference type="ChEBI" id="CHEBI:30616"/>
    </ligand>
</feature>
<dbReference type="AlphaFoldDB" id="A0A6G7VJB5"/>
<feature type="binding site" evidence="14">
    <location>
        <position position="155"/>
    </location>
    <ligand>
        <name>ATP</name>
        <dbReference type="ChEBI" id="CHEBI:30616"/>
    </ligand>
</feature>
<proteinExistence type="inferred from homology"/>
<dbReference type="Pfam" id="PF03481">
    <property type="entry name" value="Sua5_C"/>
    <property type="match status" value="1"/>
</dbReference>
<comment type="catalytic activity">
    <reaction evidence="12 13">
        <text>L-threonine + hydrogencarbonate + ATP = L-threonylcarbamoyladenylate + diphosphate + H2O</text>
        <dbReference type="Rhea" id="RHEA:36407"/>
        <dbReference type="ChEBI" id="CHEBI:15377"/>
        <dbReference type="ChEBI" id="CHEBI:17544"/>
        <dbReference type="ChEBI" id="CHEBI:30616"/>
        <dbReference type="ChEBI" id="CHEBI:33019"/>
        <dbReference type="ChEBI" id="CHEBI:57926"/>
        <dbReference type="ChEBI" id="CHEBI:73682"/>
        <dbReference type="EC" id="2.7.7.87"/>
    </reaction>
</comment>
<dbReference type="EC" id="2.7.7.87" evidence="3 13"/>
<dbReference type="PANTHER" id="PTHR17490:SF16">
    <property type="entry name" value="THREONYLCARBAMOYL-AMP SYNTHASE"/>
    <property type="match status" value="1"/>
</dbReference>
<feature type="binding site" evidence="14">
    <location>
        <position position="193"/>
    </location>
    <ligand>
        <name>L-threonine</name>
        <dbReference type="ChEBI" id="CHEBI:57926"/>
    </ligand>
</feature>
<feature type="domain" description="YrdC-like" evidence="15">
    <location>
        <begin position="26"/>
        <end position="211"/>
    </location>
</feature>
<dbReference type="GO" id="GO:0061710">
    <property type="term" value="F:L-threonylcarbamoyladenylate synthase"/>
    <property type="evidence" value="ECO:0007669"/>
    <property type="project" value="UniProtKB-EC"/>
</dbReference>
<name>A0A6G7VJB5_9RHOB</name>
<reference evidence="16 17" key="1">
    <citation type="submission" date="2020-03" db="EMBL/GenBank/DDBJ databases">
        <title>Complete genome sequence of Monaibacterium sp. ALG8 with diverse plasmids.</title>
        <authorList>
            <person name="Sun C."/>
        </authorList>
    </citation>
    <scope>NUCLEOTIDE SEQUENCE [LARGE SCALE GENOMIC DNA]</scope>
    <source>
        <strain evidence="16 17">ALG8</strain>
    </source>
</reference>
<evidence type="ECO:0000256" key="7">
    <source>
        <dbReference type="ARBA" id="ARBA00022694"/>
    </source>
</evidence>
<organism evidence="16 17">
    <name type="scientific">Pontivivens nitratireducens</name>
    <dbReference type="NCBI Taxonomy" id="2758038"/>
    <lineage>
        <taxon>Bacteria</taxon>
        <taxon>Pseudomonadati</taxon>
        <taxon>Pseudomonadota</taxon>
        <taxon>Alphaproteobacteria</taxon>
        <taxon>Rhodobacterales</taxon>
        <taxon>Paracoccaceae</taxon>
        <taxon>Pontivivens</taxon>
    </lineage>
</organism>
<keyword evidence="7 13" id="KW-0819">tRNA processing</keyword>
<evidence type="ECO:0000256" key="11">
    <source>
        <dbReference type="ARBA" id="ARBA00029774"/>
    </source>
</evidence>
<dbReference type="InterPro" id="IPR017945">
    <property type="entry name" value="DHBP_synth_RibB-like_a/b_dom"/>
</dbReference>
<evidence type="ECO:0000256" key="9">
    <source>
        <dbReference type="ARBA" id="ARBA00022741"/>
    </source>
</evidence>
<dbReference type="GO" id="GO:0005524">
    <property type="term" value="F:ATP binding"/>
    <property type="evidence" value="ECO:0007669"/>
    <property type="project" value="UniProtKB-UniRule"/>
</dbReference>
<gene>
    <name evidence="16" type="ORF">G8E03_03370</name>
</gene>
<keyword evidence="5 13" id="KW-0963">Cytoplasm</keyword>
<evidence type="ECO:0000256" key="8">
    <source>
        <dbReference type="ARBA" id="ARBA00022695"/>
    </source>
</evidence>
<dbReference type="InterPro" id="IPR050156">
    <property type="entry name" value="TC-AMP_synthase_SUA5"/>
</dbReference>